<dbReference type="GO" id="GO:0042351">
    <property type="term" value="P:'de novo' GDP-L-fucose biosynthetic process"/>
    <property type="evidence" value="ECO:0007669"/>
    <property type="project" value="UniProtKB-UniRule"/>
</dbReference>
<dbReference type="InterPro" id="IPR028614">
    <property type="entry name" value="GDP_fucose/colitose_synth"/>
</dbReference>
<feature type="binding site" evidence="5">
    <location>
        <position position="215"/>
    </location>
    <ligand>
        <name>substrate</name>
    </ligand>
</feature>
<evidence type="ECO:0000256" key="1">
    <source>
        <dbReference type="ARBA" id="ARBA00005959"/>
    </source>
</evidence>
<feature type="binding site" evidence="5">
    <location>
        <position position="275"/>
    </location>
    <ligand>
        <name>substrate</name>
    </ligand>
</feature>
<dbReference type="InterPro" id="IPR001509">
    <property type="entry name" value="Epimerase_deHydtase"/>
</dbReference>
<dbReference type="PANTHER" id="PTHR43238">
    <property type="entry name" value="GDP-L-FUCOSE SYNTHASE"/>
    <property type="match status" value="1"/>
</dbReference>
<evidence type="ECO:0000256" key="4">
    <source>
        <dbReference type="ARBA" id="ARBA00023235"/>
    </source>
</evidence>
<keyword evidence="2 5" id="KW-0521">NADP</keyword>
<reference evidence="7 8" key="1">
    <citation type="submission" date="2016-10" db="EMBL/GenBank/DDBJ databases">
        <authorList>
            <person name="de Groot N.N."/>
        </authorList>
    </citation>
    <scope>NUCLEOTIDE SEQUENCE [LARGE SCALE GENOMIC DNA]</scope>
    <source>
        <strain evidence="7 8">DSM 21741</strain>
    </source>
</reference>
<keyword evidence="4 5" id="KW-0413">Isomerase</keyword>
<feature type="binding site" evidence="5">
    <location>
        <position position="185"/>
    </location>
    <ligand>
        <name>NADP(+)</name>
        <dbReference type="ChEBI" id="CHEBI:58349"/>
    </ligand>
</feature>
<feature type="site" description="Important for catalytic activity" evidence="5">
    <location>
        <position position="113"/>
    </location>
</feature>
<sequence>MPTSALARDAPTYVAGHGGLVGGAVLRHLADAGFTSLLTASSADLDLRDRDAVEAFFAVRRPATVVMAAARVGGIIANSTYPADFISDNLRMQVNVLDMAARHGTTRLLFLGSSCIYPKLASQPIREDSLLTGLLEPTNDAYAIAKIAGVLQVQALRRQHALHYISAMPTNLYGPGDNFHPQNSHVLPGLIRRIHEAKASGADRVVVWGTGTPRREFLHVDDLARACLFLLEHYDAPEPVNVGTGTDLSIRELAELVALVVGFEGRLEFDTSKPDGTPRKLLDVGKLHALGWQARIGLREGLEQTYAWYRQQLDAGTLRAA</sequence>
<feature type="binding site" evidence="5">
    <location>
        <position position="193"/>
    </location>
    <ligand>
        <name>substrate</name>
    </ligand>
</feature>
<dbReference type="EC" id="1.1.1.271" evidence="5"/>
<dbReference type="HAMAP" id="MF_00956">
    <property type="entry name" value="GDP_fucose_synth"/>
    <property type="match status" value="1"/>
</dbReference>
<name>A0A1H1PZF0_9ACTN</name>
<dbReference type="AlphaFoldDB" id="A0A1H1PZF0"/>
<dbReference type="GO" id="GO:0070401">
    <property type="term" value="F:NADP+ binding"/>
    <property type="evidence" value="ECO:0007669"/>
    <property type="project" value="UniProtKB-UniRule"/>
</dbReference>
<comment type="catalytic activity">
    <reaction evidence="5">
        <text>GDP-beta-L-fucose + NADP(+) = GDP-4-dehydro-alpha-D-rhamnose + NADPH + H(+)</text>
        <dbReference type="Rhea" id="RHEA:18885"/>
        <dbReference type="ChEBI" id="CHEBI:15378"/>
        <dbReference type="ChEBI" id="CHEBI:57273"/>
        <dbReference type="ChEBI" id="CHEBI:57783"/>
        <dbReference type="ChEBI" id="CHEBI:57964"/>
        <dbReference type="ChEBI" id="CHEBI:58349"/>
        <dbReference type="EC" id="1.1.1.271"/>
    </reaction>
</comment>
<organism evidence="7 8">
    <name type="scientific">Friedmanniella luteola</name>
    <dbReference type="NCBI Taxonomy" id="546871"/>
    <lineage>
        <taxon>Bacteria</taxon>
        <taxon>Bacillati</taxon>
        <taxon>Actinomycetota</taxon>
        <taxon>Actinomycetes</taxon>
        <taxon>Propionibacteriales</taxon>
        <taxon>Nocardioidaceae</taxon>
        <taxon>Friedmanniella</taxon>
    </lineage>
</organism>
<proteinExistence type="inferred from homology"/>
<keyword evidence="8" id="KW-1185">Reference proteome</keyword>
<dbReference type="Proteomes" id="UP000199092">
    <property type="component" value="Chromosome I"/>
</dbReference>
<dbReference type="CDD" id="cd05239">
    <property type="entry name" value="GDP_FS_SDR_e"/>
    <property type="match status" value="1"/>
</dbReference>
<feature type="active site" description="Proton donor/acceptor" evidence="5">
    <location>
        <position position="142"/>
    </location>
</feature>
<evidence type="ECO:0000259" key="6">
    <source>
        <dbReference type="Pfam" id="PF01370"/>
    </source>
</evidence>
<dbReference type="RefSeq" id="WP_091411088.1">
    <property type="nucleotide sequence ID" value="NZ_LT629749.1"/>
</dbReference>
<dbReference type="InterPro" id="IPR036291">
    <property type="entry name" value="NAD(P)-bd_dom_sf"/>
</dbReference>
<dbReference type="OrthoDB" id="9811425at2"/>
<keyword evidence="5" id="KW-0511">Multifunctional enzyme</keyword>
<feature type="site" description="Important for catalytic activity" evidence="5">
    <location>
        <position position="115"/>
    </location>
</feature>
<dbReference type="GO" id="GO:0016853">
    <property type="term" value="F:isomerase activity"/>
    <property type="evidence" value="ECO:0007669"/>
    <property type="project" value="UniProtKB-KW"/>
</dbReference>
<dbReference type="SUPFAM" id="SSF51735">
    <property type="entry name" value="NAD(P)-binding Rossmann-fold domains"/>
    <property type="match status" value="1"/>
</dbReference>
<dbReference type="Gene3D" id="3.40.50.720">
    <property type="entry name" value="NAD(P)-binding Rossmann-like Domain"/>
    <property type="match status" value="1"/>
</dbReference>
<comment type="function">
    <text evidence="5">Catalyzes the two-step NADP-dependent conversion of GDP-4-dehydro-6-deoxy-D-mannose to GDP-fucose, involving an epimerase and a reductase reaction.</text>
</comment>
<evidence type="ECO:0000256" key="2">
    <source>
        <dbReference type="ARBA" id="ARBA00022857"/>
    </source>
</evidence>
<feature type="binding site" evidence="5">
    <location>
        <begin position="111"/>
        <end position="114"/>
    </location>
    <ligand>
        <name>NADP(+)</name>
        <dbReference type="ChEBI" id="CHEBI:58349"/>
    </ligand>
</feature>
<evidence type="ECO:0000313" key="7">
    <source>
        <dbReference type="EMBL" id="SDS16550.1"/>
    </source>
</evidence>
<evidence type="ECO:0000313" key="8">
    <source>
        <dbReference type="Proteomes" id="UP000199092"/>
    </source>
</evidence>
<dbReference type="STRING" id="546871.SAMN04488543_1201"/>
<feature type="binding site" evidence="5">
    <location>
        <begin position="16"/>
        <end position="22"/>
    </location>
    <ligand>
        <name>NADP(+)</name>
        <dbReference type="ChEBI" id="CHEBI:58349"/>
    </ligand>
</feature>
<dbReference type="UniPathway" id="UPA00128">
    <property type="reaction ID" value="UER00191"/>
</dbReference>
<comment type="pathway">
    <text evidence="5">Nucleotide-sugar biosynthesis; GDP-L-fucose biosynthesis via de novo pathway; GDP-L-fucose from GDP-alpha-D-mannose: step 2/2.</text>
</comment>
<evidence type="ECO:0000256" key="5">
    <source>
        <dbReference type="HAMAP-Rule" id="MF_00956"/>
    </source>
</evidence>
<dbReference type="EMBL" id="LT629749">
    <property type="protein sequence ID" value="SDS16550.1"/>
    <property type="molecule type" value="Genomic_DNA"/>
</dbReference>
<feature type="binding site" evidence="5">
    <location>
        <position position="146"/>
    </location>
    <ligand>
        <name>NADP(+)</name>
        <dbReference type="ChEBI" id="CHEBI:58349"/>
    </ligand>
</feature>
<feature type="binding site" evidence="5">
    <location>
        <begin position="169"/>
        <end position="172"/>
    </location>
    <ligand>
        <name>NADP(+)</name>
        <dbReference type="ChEBI" id="CHEBI:58349"/>
    </ligand>
</feature>
<dbReference type="PANTHER" id="PTHR43238:SF1">
    <property type="entry name" value="GDP-L-FUCOSE SYNTHASE"/>
    <property type="match status" value="1"/>
</dbReference>
<dbReference type="Pfam" id="PF01370">
    <property type="entry name" value="Epimerase"/>
    <property type="match status" value="1"/>
</dbReference>
<dbReference type="Gene3D" id="3.90.25.10">
    <property type="entry name" value="UDP-galactose 4-epimerase, domain 1"/>
    <property type="match status" value="1"/>
</dbReference>
<evidence type="ECO:0000256" key="3">
    <source>
        <dbReference type="ARBA" id="ARBA00023002"/>
    </source>
</evidence>
<feature type="domain" description="NAD-dependent epimerase/dehydratase" evidence="6">
    <location>
        <begin position="13"/>
        <end position="243"/>
    </location>
</feature>
<keyword evidence="3 5" id="KW-0560">Oxidoreductase</keyword>
<gene>
    <name evidence="5" type="primary">fcl</name>
    <name evidence="7" type="ORF">SAMN04488543_1201</name>
</gene>
<comment type="similarity">
    <text evidence="1 5">Belongs to the NAD(P)-dependent epimerase/dehydratase family. Fucose synthase subfamily.</text>
</comment>
<protein>
    <recommendedName>
        <fullName evidence="5">GDP-L-fucose synthase</fullName>
        <ecNumber evidence="5">1.1.1.271</ecNumber>
    </recommendedName>
    <alternativeName>
        <fullName evidence="5">GDP-4-keto-6-deoxy-D-mannose-3,5-epimerase-4-reductase</fullName>
    </alternativeName>
</protein>
<dbReference type="GO" id="GO:0050577">
    <property type="term" value="F:GDP-L-fucose synthase activity"/>
    <property type="evidence" value="ECO:0007669"/>
    <property type="project" value="UniProtKB-UniRule"/>
</dbReference>
<feature type="binding site" evidence="5">
    <location>
        <position position="208"/>
    </location>
    <ligand>
        <name>substrate</name>
    </ligand>
</feature>
<accession>A0A1H1PZF0</accession>